<dbReference type="PANTHER" id="PTHR14305">
    <property type="entry name" value="E3 UBIQUITIN-PROTEIN LIGASE CCNB1IP1"/>
    <property type="match status" value="1"/>
</dbReference>
<reference evidence="2" key="1">
    <citation type="submission" date="2020-11" db="EMBL/GenBank/DDBJ databases">
        <authorList>
            <person name="Koelle M."/>
            <person name="Horta M.A.C."/>
            <person name="Nowrousian M."/>
            <person name="Ohm R.A."/>
            <person name="Benz P."/>
            <person name="Pilgard A."/>
        </authorList>
    </citation>
    <scope>NUCLEOTIDE SEQUENCE</scope>
    <source>
        <strain evidence="2">FPRL280</strain>
    </source>
</reference>
<accession>A0A8H7U6A1</accession>
<name>A0A8H7U6A1_9APHY</name>
<feature type="coiled-coil region" evidence="1">
    <location>
        <begin position="19"/>
        <end position="92"/>
    </location>
</feature>
<dbReference type="GO" id="GO:0061630">
    <property type="term" value="F:ubiquitin protein ligase activity"/>
    <property type="evidence" value="ECO:0007669"/>
    <property type="project" value="InterPro"/>
</dbReference>
<evidence type="ECO:0000256" key="1">
    <source>
        <dbReference type="SAM" id="Coils"/>
    </source>
</evidence>
<comment type="caution">
    <text evidence="2">The sequence shown here is derived from an EMBL/GenBank/DDBJ whole genome shotgun (WGS) entry which is preliminary data.</text>
</comment>
<dbReference type="AlphaFoldDB" id="A0A8H7U6A1"/>
<dbReference type="InterPro" id="IPR042448">
    <property type="entry name" value="CCNB1IP1"/>
</dbReference>
<dbReference type="GO" id="GO:0007131">
    <property type="term" value="P:reciprocal meiotic recombination"/>
    <property type="evidence" value="ECO:0007669"/>
    <property type="project" value="InterPro"/>
</dbReference>
<organism evidence="2 3">
    <name type="scientific">Rhodonia placenta</name>
    <dbReference type="NCBI Taxonomy" id="104341"/>
    <lineage>
        <taxon>Eukaryota</taxon>
        <taxon>Fungi</taxon>
        <taxon>Dikarya</taxon>
        <taxon>Basidiomycota</taxon>
        <taxon>Agaricomycotina</taxon>
        <taxon>Agaricomycetes</taxon>
        <taxon>Polyporales</taxon>
        <taxon>Adustoporiaceae</taxon>
        <taxon>Rhodonia</taxon>
    </lineage>
</organism>
<proteinExistence type="predicted"/>
<keyword evidence="1" id="KW-0175">Coiled coil</keyword>
<evidence type="ECO:0000313" key="2">
    <source>
        <dbReference type="EMBL" id="KAF9821028.1"/>
    </source>
</evidence>
<dbReference type="GO" id="GO:0000795">
    <property type="term" value="C:synaptonemal complex"/>
    <property type="evidence" value="ECO:0007669"/>
    <property type="project" value="InterPro"/>
</dbReference>
<protein>
    <submittedName>
        <fullName evidence="2">Uncharacterized protein</fullName>
    </submittedName>
</protein>
<evidence type="ECO:0000313" key="3">
    <source>
        <dbReference type="Proteomes" id="UP000639403"/>
    </source>
</evidence>
<dbReference type="Proteomes" id="UP000639403">
    <property type="component" value="Unassembled WGS sequence"/>
</dbReference>
<reference evidence="2" key="2">
    <citation type="journal article" name="Front. Microbiol.">
        <title>Degradative Capacity of Two Strains of Rhodonia placenta: From Phenotype to Genotype.</title>
        <authorList>
            <person name="Kolle M."/>
            <person name="Horta M.A.C."/>
            <person name="Nowrousian M."/>
            <person name="Ohm R.A."/>
            <person name="Benz J.P."/>
            <person name="Pilgard A."/>
        </authorList>
    </citation>
    <scope>NUCLEOTIDE SEQUENCE</scope>
    <source>
        <strain evidence="2">FPRL280</strain>
    </source>
</reference>
<sequence>MSFWQYQVHQEQSFQHAVYRNVNEKNAQLQKQLDNVIREANGEISLLNNKIADIERDLELERRKMAGLQDSIKERDKEYQKLKTHYDKIKRKALLAPGLGGNESTGLMAGADGYHADRVGLNEQQNKHRSGMAFGATVDMGAVVGDMEANGIQRTPIVNRTLGATASDHSNSAGEVERLLAPAAQHSMRTNDRSCFRTTNETYQWNVQTRASEVTQFPSSNANQAIMCISSWFLSAVGPVCSLIVQNMGV</sequence>
<dbReference type="EMBL" id="JADOXO010000006">
    <property type="protein sequence ID" value="KAF9821028.1"/>
    <property type="molecule type" value="Genomic_DNA"/>
</dbReference>
<dbReference type="PANTHER" id="PTHR14305:SF0">
    <property type="entry name" value="E3 UBIQUITIN-PROTEIN LIGASE CCNB1IP1"/>
    <property type="match status" value="1"/>
</dbReference>
<gene>
    <name evidence="2" type="ORF">IEO21_01005</name>
</gene>